<name>A0A0F5VG02_9GAMM</name>
<protein>
    <submittedName>
        <fullName evidence="1">RNA signal recognition particle 4.5S RNA</fullName>
    </submittedName>
</protein>
<accession>A0A0F5VG02</accession>
<keyword evidence="2" id="KW-1185">Reference proteome</keyword>
<dbReference type="InterPro" id="IPR011008">
    <property type="entry name" value="Dimeric_a/b-barrel"/>
</dbReference>
<dbReference type="Gene3D" id="3.30.70.100">
    <property type="match status" value="1"/>
</dbReference>
<dbReference type="AlphaFoldDB" id="A0A0F5VG02"/>
<dbReference type="PIRSF" id="PIRSF007028">
    <property type="entry name" value="UCP007028"/>
    <property type="match status" value="1"/>
</dbReference>
<evidence type="ECO:0000313" key="2">
    <source>
        <dbReference type="Proteomes" id="UP000033633"/>
    </source>
</evidence>
<dbReference type="STRING" id="265726.KY46_06500"/>
<dbReference type="RefSeq" id="WP_046219814.1">
    <property type="nucleotide sequence ID" value="NZ_JWYV01000003.1"/>
</dbReference>
<dbReference type="Pfam" id="PF07237">
    <property type="entry name" value="DUF1428"/>
    <property type="match status" value="1"/>
</dbReference>
<evidence type="ECO:0000313" key="1">
    <source>
        <dbReference type="EMBL" id="KKD00742.1"/>
    </source>
</evidence>
<gene>
    <name evidence="1" type="ORF">KY46_06500</name>
</gene>
<dbReference type="EMBL" id="JWYV01000003">
    <property type="protein sequence ID" value="KKD00742.1"/>
    <property type="molecule type" value="Genomic_DNA"/>
</dbReference>
<proteinExistence type="predicted"/>
<dbReference type="Proteomes" id="UP000033633">
    <property type="component" value="Unassembled WGS sequence"/>
</dbReference>
<dbReference type="SUPFAM" id="SSF54909">
    <property type="entry name" value="Dimeric alpha+beta barrel"/>
    <property type="match status" value="1"/>
</dbReference>
<dbReference type="InterPro" id="IPR009874">
    <property type="entry name" value="DUF1428"/>
</dbReference>
<reference evidence="1 2" key="1">
    <citation type="submission" date="2014-12" db="EMBL/GenBank/DDBJ databases">
        <title>Mercury Reductase activity and rhizosphere competence traits in the genome of root associated Photobacterium halotolerans MELD1.</title>
        <authorList>
            <person name="Mathew D.C."/>
            <person name="Huang C.-C."/>
        </authorList>
    </citation>
    <scope>NUCLEOTIDE SEQUENCE [LARGE SCALE GENOMIC DNA]</scope>
    <source>
        <strain evidence="1 2">MELD1</strain>
    </source>
</reference>
<organism evidence="1 2">
    <name type="scientific">Photobacterium halotolerans</name>
    <dbReference type="NCBI Taxonomy" id="265726"/>
    <lineage>
        <taxon>Bacteria</taxon>
        <taxon>Pseudomonadati</taxon>
        <taxon>Pseudomonadota</taxon>
        <taxon>Gammaproteobacteria</taxon>
        <taxon>Vibrionales</taxon>
        <taxon>Vibrionaceae</taxon>
        <taxon>Photobacterium</taxon>
    </lineage>
</organism>
<dbReference type="PATRIC" id="fig|265726.11.peg.3208"/>
<dbReference type="OrthoDB" id="9792392at2"/>
<sequence>MSYVDGFVCAVPTDKREEYRQHAAEAALVFKKYGAERVVETWGDDIPDGEVTSFPMAVQCKDSETVVFSWIIWPSKAARDDGMAQFMKDPICDQNLNPMPFDGKRLIYGGFETIVDC</sequence>
<comment type="caution">
    <text evidence="1">The sequence shown here is derived from an EMBL/GenBank/DDBJ whole genome shotgun (WGS) entry which is preliminary data.</text>
</comment>